<comment type="caution">
    <text evidence="9">The sequence shown here is derived from an EMBL/GenBank/DDBJ whole genome shotgun (WGS) entry which is preliminary data.</text>
</comment>
<evidence type="ECO:0000313" key="10">
    <source>
        <dbReference type="Proteomes" id="UP001597012"/>
    </source>
</evidence>
<dbReference type="InterPro" id="IPR049331">
    <property type="entry name" value="Top1B_N_bact"/>
</dbReference>
<evidence type="ECO:0000256" key="1">
    <source>
        <dbReference type="ARBA" id="ARBA00000213"/>
    </source>
</evidence>
<feature type="domain" description="DNA topoisomerase IB N-terminal" evidence="8">
    <location>
        <begin position="43"/>
        <end position="87"/>
    </location>
</feature>
<evidence type="ECO:0000259" key="8">
    <source>
        <dbReference type="Pfam" id="PF21338"/>
    </source>
</evidence>
<proteinExistence type="inferred from homology"/>
<dbReference type="Gene3D" id="1.10.132.120">
    <property type="match status" value="1"/>
</dbReference>
<name>A0ABW3B637_9FLAO</name>
<evidence type="ECO:0000256" key="5">
    <source>
        <dbReference type="ARBA" id="ARBA00023125"/>
    </source>
</evidence>
<keyword evidence="5" id="KW-0238">DNA-binding</keyword>
<keyword evidence="6" id="KW-0413">Isomerase</keyword>
<dbReference type="Pfam" id="PF01028">
    <property type="entry name" value="Topoisom_I"/>
    <property type="match status" value="1"/>
</dbReference>
<evidence type="ECO:0000256" key="6">
    <source>
        <dbReference type="ARBA" id="ARBA00023235"/>
    </source>
</evidence>
<dbReference type="SUPFAM" id="SSF56349">
    <property type="entry name" value="DNA breaking-rejoining enzymes"/>
    <property type="match status" value="1"/>
</dbReference>
<dbReference type="RefSeq" id="WP_379935098.1">
    <property type="nucleotide sequence ID" value="NZ_JBHTHY010000011.1"/>
</dbReference>
<reference evidence="10" key="1">
    <citation type="journal article" date="2019" name="Int. J. Syst. Evol. Microbiol.">
        <title>The Global Catalogue of Microorganisms (GCM) 10K type strain sequencing project: providing services to taxonomists for standard genome sequencing and annotation.</title>
        <authorList>
            <consortium name="The Broad Institute Genomics Platform"/>
            <consortium name="The Broad Institute Genome Sequencing Center for Infectious Disease"/>
            <person name="Wu L."/>
            <person name="Ma J."/>
        </authorList>
    </citation>
    <scope>NUCLEOTIDE SEQUENCE [LARGE SCALE GENOMIC DNA]</scope>
    <source>
        <strain evidence="10">CCUG 61948</strain>
    </source>
</reference>
<evidence type="ECO:0000313" key="9">
    <source>
        <dbReference type="EMBL" id="MFD0798381.1"/>
    </source>
</evidence>
<keyword evidence="10" id="KW-1185">Reference proteome</keyword>
<dbReference type="Gene3D" id="3.30.66.10">
    <property type="entry name" value="DNA topoisomerase I domain"/>
    <property type="match status" value="1"/>
</dbReference>
<evidence type="ECO:0000256" key="2">
    <source>
        <dbReference type="ARBA" id="ARBA00006645"/>
    </source>
</evidence>
<dbReference type="InterPro" id="IPR035447">
    <property type="entry name" value="DNA_topo_I_N_sf"/>
</dbReference>
<dbReference type="SUPFAM" id="SSF55869">
    <property type="entry name" value="DNA topoisomerase I domain"/>
    <property type="match status" value="1"/>
</dbReference>
<evidence type="ECO:0000259" key="7">
    <source>
        <dbReference type="Pfam" id="PF01028"/>
    </source>
</evidence>
<dbReference type="EMBL" id="JBHTHY010000011">
    <property type="protein sequence ID" value="MFD0798381.1"/>
    <property type="molecule type" value="Genomic_DNA"/>
</dbReference>
<dbReference type="Gene3D" id="3.90.15.10">
    <property type="entry name" value="Topoisomerase I, Chain A, domain 3"/>
    <property type="match status" value="1"/>
</dbReference>
<dbReference type="EC" id="5.6.2.1" evidence="3"/>
<protein>
    <recommendedName>
        <fullName evidence="3">DNA topoisomerase</fullName>
        <ecNumber evidence="3">5.6.2.1</ecNumber>
    </recommendedName>
</protein>
<feature type="domain" description="DNA topoisomerase I catalytic core eukaryotic-type" evidence="7">
    <location>
        <begin position="106"/>
        <end position="304"/>
    </location>
</feature>
<dbReference type="Pfam" id="PF21338">
    <property type="entry name" value="Top1B_N_bact"/>
    <property type="match status" value="1"/>
</dbReference>
<evidence type="ECO:0000256" key="3">
    <source>
        <dbReference type="ARBA" id="ARBA00012891"/>
    </source>
</evidence>
<dbReference type="InterPro" id="IPR014711">
    <property type="entry name" value="TopoI_cat_a-hlx-sub_euk"/>
</dbReference>
<dbReference type="PROSITE" id="PS52038">
    <property type="entry name" value="TOPO_IB_2"/>
    <property type="match status" value="1"/>
</dbReference>
<comment type="catalytic activity">
    <reaction evidence="1">
        <text>ATP-independent breakage of single-stranded DNA, followed by passage and rejoining.</text>
        <dbReference type="EC" id="5.6.2.1"/>
    </reaction>
</comment>
<dbReference type="PRINTS" id="PR00416">
    <property type="entry name" value="EUTPISMRASEI"/>
</dbReference>
<comment type="similarity">
    <text evidence="2">Belongs to the type IB topoisomerase family.</text>
</comment>
<evidence type="ECO:0000256" key="4">
    <source>
        <dbReference type="ARBA" id="ARBA00023029"/>
    </source>
</evidence>
<dbReference type="Proteomes" id="UP001597012">
    <property type="component" value="Unassembled WGS sequence"/>
</dbReference>
<dbReference type="InterPro" id="IPR001631">
    <property type="entry name" value="TopoI"/>
</dbReference>
<organism evidence="9 10">
    <name type="scientific">Maribacter chungangensis</name>
    <dbReference type="NCBI Taxonomy" id="1069117"/>
    <lineage>
        <taxon>Bacteria</taxon>
        <taxon>Pseudomonadati</taxon>
        <taxon>Bacteroidota</taxon>
        <taxon>Flavobacteriia</taxon>
        <taxon>Flavobacteriales</taxon>
        <taxon>Flavobacteriaceae</taxon>
        <taxon>Maribacter</taxon>
    </lineage>
</organism>
<sequence length="375" mass="43421">MDTSLLTKLMTAPEEAISHLNLVYVTDDKMPIIRERIGSDFEYRFMDRPLEQRKDVARIKALVIPPAWEKVKITHLPHGHLQATGRDAKRRKQYRYHELWTKIRMQTKFYRMGIFGSALPHIREIVDLHLEQNEWTKTKVMALVVRLMEETHIRIGNEQYAKRNKTYGLSTLRKRHVAITKNGLRLNFTGKRGKKHTVTIRNQKLVRLVGQCEEIPGWELFHYYDVSGKKQAIDSSMVNTYLKEIGGHDFTAKDFRTWAAGIVFFNALMTMEAASDQKTIKQNILIAYDETAKALGNTRKVCRTSYVHPLLPMSYENGTLEQYAVLAKNDTATTPNFSPSESAVLQLISNYEPNFKITNNENRCTKCLERNDEPD</sequence>
<dbReference type="InterPro" id="IPR013500">
    <property type="entry name" value="TopoI_cat_euk"/>
</dbReference>
<gene>
    <name evidence="9" type="ORF">ACFQZJ_12990</name>
</gene>
<keyword evidence="4" id="KW-0799">Topoisomerase</keyword>
<accession>A0ABW3B637</accession>
<dbReference type="InterPro" id="IPR011010">
    <property type="entry name" value="DNA_brk_join_enz"/>
</dbReference>